<feature type="transmembrane region" description="Helical" evidence="1">
    <location>
        <begin position="334"/>
        <end position="355"/>
    </location>
</feature>
<sequence length="359" mass="36322">MAPAVRASAGLAAAMGIGRFAYTPLMPVMIDAGRIGAQTGAVIAAANYAGYLLGAVVLARRPQWNGRNTFRTAAGALVLSEALMAVPAPAIVPAALRLIAGVASAVVFIGCAAIAARHENRRRAAGITFAGVGCGIAATGVLALLFGPLVSWQALWLGAAALTALLLFPALRLEIVPGTRAHTATTRAVWPWRALLLTYFLEGLGYIVIGTFLVAAVHDETLGTSLWVIVGVAAAPATVLWGVVARRRTPVRAMAIALVLQFFAALLPALSPGTVPALVSAALFGATFMGITMLAIEIGDDLAGAGAAATLTAGYGLGQVLGPLVVTPVLGSSYTAAFAIAAVVLAAATAVALSIRTRT</sequence>
<keyword evidence="1" id="KW-1133">Transmembrane helix</keyword>
<dbReference type="GO" id="GO:0005886">
    <property type="term" value="C:plasma membrane"/>
    <property type="evidence" value="ECO:0007669"/>
    <property type="project" value="TreeGrafter"/>
</dbReference>
<feature type="transmembrane region" description="Helical" evidence="1">
    <location>
        <begin position="303"/>
        <end position="322"/>
    </location>
</feature>
<feature type="transmembrane region" description="Helical" evidence="1">
    <location>
        <begin position="251"/>
        <end position="271"/>
    </location>
</feature>
<protein>
    <submittedName>
        <fullName evidence="2">Putative MFS family arabinose efflux permease</fullName>
    </submittedName>
</protein>
<feature type="transmembrane region" description="Helical" evidence="1">
    <location>
        <begin position="224"/>
        <end position="244"/>
    </location>
</feature>
<feature type="transmembrane region" description="Helical" evidence="1">
    <location>
        <begin position="70"/>
        <end position="88"/>
    </location>
</feature>
<evidence type="ECO:0000313" key="3">
    <source>
        <dbReference type="Proteomes" id="UP000254869"/>
    </source>
</evidence>
<feature type="transmembrane region" description="Helical" evidence="1">
    <location>
        <begin position="194"/>
        <end position="218"/>
    </location>
</feature>
<dbReference type="InterPro" id="IPR036259">
    <property type="entry name" value="MFS_trans_sf"/>
</dbReference>
<proteinExistence type="predicted"/>
<gene>
    <name evidence="2" type="ORF">DFR76_103366</name>
</gene>
<dbReference type="AlphaFoldDB" id="A0A370I988"/>
<keyword evidence="1" id="KW-0812">Transmembrane</keyword>
<dbReference type="PANTHER" id="PTHR23537:SF1">
    <property type="entry name" value="SUGAR TRANSPORTER"/>
    <property type="match status" value="1"/>
</dbReference>
<feature type="transmembrane region" description="Helical" evidence="1">
    <location>
        <begin position="277"/>
        <end position="296"/>
    </location>
</feature>
<evidence type="ECO:0000256" key="1">
    <source>
        <dbReference type="SAM" id="Phobius"/>
    </source>
</evidence>
<dbReference type="SUPFAM" id="SSF103473">
    <property type="entry name" value="MFS general substrate transporter"/>
    <property type="match status" value="1"/>
</dbReference>
<feature type="transmembrane region" description="Helical" evidence="1">
    <location>
        <begin position="37"/>
        <end position="58"/>
    </location>
</feature>
<organism evidence="2 3">
    <name type="scientific">Nocardia pseudobrasiliensis</name>
    <dbReference type="NCBI Taxonomy" id="45979"/>
    <lineage>
        <taxon>Bacteria</taxon>
        <taxon>Bacillati</taxon>
        <taxon>Actinomycetota</taxon>
        <taxon>Actinomycetes</taxon>
        <taxon>Mycobacteriales</taxon>
        <taxon>Nocardiaceae</taxon>
        <taxon>Nocardia</taxon>
    </lineage>
</organism>
<keyword evidence="3" id="KW-1185">Reference proteome</keyword>
<dbReference type="Proteomes" id="UP000254869">
    <property type="component" value="Unassembled WGS sequence"/>
</dbReference>
<feature type="transmembrane region" description="Helical" evidence="1">
    <location>
        <begin position="94"/>
        <end position="115"/>
    </location>
</feature>
<name>A0A370I988_9NOCA</name>
<dbReference type="InterPro" id="IPR010645">
    <property type="entry name" value="MFS_4"/>
</dbReference>
<dbReference type="STRING" id="1210086.GCA_001613105_04276"/>
<dbReference type="Gene3D" id="1.20.1250.20">
    <property type="entry name" value="MFS general substrate transporter like domains"/>
    <property type="match status" value="2"/>
</dbReference>
<feature type="transmembrane region" description="Helical" evidence="1">
    <location>
        <begin position="153"/>
        <end position="173"/>
    </location>
</feature>
<comment type="caution">
    <text evidence="2">The sequence shown here is derived from an EMBL/GenBank/DDBJ whole genome shotgun (WGS) entry which is preliminary data.</text>
</comment>
<keyword evidence="1" id="KW-0472">Membrane</keyword>
<evidence type="ECO:0000313" key="2">
    <source>
        <dbReference type="EMBL" id="RDI67295.1"/>
    </source>
</evidence>
<feature type="transmembrane region" description="Helical" evidence="1">
    <location>
        <begin position="127"/>
        <end position="147"/>
    </location>
</feature>
<reference evidence="2 3" key="1">
    <citation type="submission" date="2018-07" db="EMBL/GenBank/DDBJ databases">
        <title>Genomic Encyclopedia of Type Strains, Phase IV (KMG-IV): sequencing the most valuable type-strain genomes for metagenomic binning, comparative biology and taxonomic classification.</title>
        <authorList>
            <person name="Goeker M."/>
        </authorList>
    </citation>
    <scope>NUCLEOTIDE SEQUENCE [LARGE SCALE GENOMIC DNA]</scope>
    <source>
        <strain evidence="2 3">DSM 44290</strain>
    </source>
</reference>
<dbReference type="PANTHER" id="PTHR23537">
    <property type="match status" value="1"/>
</dbReference>
<dbReference type="EMBL" id="QQBC01000003">
    <property type="protein sequence ID" value="RDI67295.1"/>
    <property type="molecule type" value="Genomic_DNA"/>
</dbReference>
<dbReference type="Pfam" id="PF06779">
    <property type="entry name" value="MFS_4"/>
    <property type="match status" value="1"/>
</dbReference>
<accession>A0A370I988</accession>